<dbReference type="GO" id="GO:0008234">
    <property type="term" value="F:cysteine-type peptidase activity"/>
    <property type="evidence" value="ECO:0007669"/>
    <property type="project" value="InterPro"/>
</dbReference>
<evidence type="ECO:0000256" key="2">
    <source>
        <dbReference type="ARBA" id="ARBA00022670"/>
    </source>
</evidence>
<reference evidence="6 7" key="1">
    <citation type="submission" date="2014-04" db="EMBL/GenBank/DDBJ databases">
        <authorList>
            <consortium name="DOE Joint Genome Institute"/>
            <person name="Kuo A."/>
            <person name="Kohler A."/>
            <person name="Jargeat P."/>
            <person name="Nagy L.G."/>
            <person name="Floudas D."/>
            <person name="Copeland A."/>
            <person name="Barry K.W."/>
            <person name="Cichocki N."/>
            <person name="Veneault-Fourrey C."/>
            <person name="LaButti K."/>
            <person name="Lindquist E.A."/>
            <person name="Lipzen A."/>
            <person name="Lundell T."/>
            <person name="Morin E."/>
            <person name="Murat C."/>
            <person name="Sun H."/>
            <person name="Tunlid A."/>
            <person name="Henrissat B."/>
            <person name="Grigoriev I.V."/>
            <person name="Hibbett D.S."/>
            <person name="Martin F."/>
            <person name="Nordberg H.P."/>
            <person name="Cantor M.N."/>
            <person name="Hua S.X."/>
        </authorList>
    </citation>
    <scope>NUCLEOTIDE SEQUENCE [LARGE SCALE GENOMIC DNA]</scope>
    <source>
        <strain evidence="6 7">Ve08.2h10</strain>
    </source>
</reference>
<keyword evidence="2" id="KW-0645">Protease</keyword>
<evidence type="ECO:0000256" key="3">
    <source>
        <dbReference type="ARBA" id="ARBA00022801"/>
    </source>
</evidence>
<name>A0A0D0CGE6_9AGAM</name>
<feature type="compositionally biased region" description="Basic and acidic residues" evidence="4">
    <location>
        <begin position="290"/>
        <end position="312"/>
    </location>
</feature>
<dbReference type="HOGENOM" id="CLU_604252_0_0_1"/>
<feature type="domain" description="Ubiquitin-like protease family profile" evidence="5">
    <location>
        <begin position="1"/>
        <end position="157"/>
    </location>
</feature>
<comment type="similarity">
    <text evidence="1">Belongs to the peptidase C48 family.</text>
</comment>
<evidence type="ECO:0000256" key="4">
    <source>
        <dbReference type="SAM" id="MobiDB-lite"/>
    </source>
</evidence>
<dbReference type="InterPro" id="IPR038765">
    <property type="entry name" value="Papain-like_cys_pep_sf"/>
</dbReference>
<dbReference type="PROSITE" id="PS50600">
    <property type="entry name" value="ULP_PROTEASE"/>
    <property type="match status" value="1"/>
</dbReference>
<sequence>MISGHLLDAMIAGISARLAAKTDGTASWERICVESLTFSNVLRLSSERWKNYETDKAFTHLRTIGDALRGGTINHLLFPLNIHDIHWAVLEVHAVHMTISYADTLNWSWPTEDINQITSWLEHHGFKSFAMSNRTSHGMQLDAFSCGVAAINTIKHAVFDDKLFADENKFCLRMEEFLALAYSHLKTGADDIHGSEHHSDYGPESSSDIEVFDSPGLLLDAPSPVEPVSPLPPARQKTVTSHQTVSLKPEAGALAQGHRLLWFFPKIPFAWEVEDQEWNEHRLHIQQFEHQAHKRENARERKQKQRAREKATKQSNLNKNINTILHDDTSTQSSSVNIAQASNPHRDLPTRIGYGMSPIQIERELKRMDPARFSQISAQVIGTWIDRSGTRPVWKKEVVDRAARGCLPRDTSTRSHVLTPFPNVMKTIIDDLWALRTVGVALDTTRCRGLIIA</sequence>
<dbReference type="InterPro" id="IPR003653">
    <property type="entry name" value="Peptidase_C48_C"/>
</dbReference>
<keyword evidence="3" id="KW-0378">Hydrolase</keyword>
<dbReference type="Proteomes" id="UP000054538">
    <property type="component" value="Unassembled WGS sequence"/>
</dbReference>
<dbReference type="Gene3D" id="3.40.395.10">
    <property type="entry name" value="Adenoviral Proteinase, Chain A"/>
    <property type="match status" value="1"/>
</dbReference>
<organism evidence="6 7">
    <name type="scientific">Paxillus rubicundulus Ve08.2h10</name>
    <dbReference type="NCBI Taxonomy" id="930991"/>
    <lineage>
        <taxon>Eukaryota</taxon>
        <taxon>Fungi</taxon>
        <taxon>Dikarya</taxon>
        <taxon>Basidiomycota</taxon>
        <taxon>Agaricomycotina</taxon>
        <taxon>Agaricomycetes</taxon>
        <taxon>Agaricomycetidae</taxon>
        <taxon>Boletales</taxon>
        <taxon>Paxilineae</taxon>
        <taxon>Paxillaceae</taxon>
        <taxon>Paxillus</taxon>
    </lineage>
</organism>
<dbReference type="GO" id="GO:0006508">
    <property type="term" value="P:proteolysis"/>
    <property type="evidence" value="ECO:0007669"/>
    <property type="project" value="UniProtKB-KW"/>
</dbReference>
<gene>
    <name evidence="6" type="ORF">PAXRUDRAFT_19931</name>
</gene>
<dbReference type="GO" id="GO:0019783">
    <property type="term" value="F:ubiquitin-like protein peptidase activity"/>
    <property type="evidence" value="ECO:0007669"/>
    <property type="project" value="UniProtKB-ARBA"/>
</dbReference>
<evidence type="ECO:0000259" key="5">
    <source>
        <dbReference type="PROSITE" id="PS50600"/>
    </source>
</evidence>
<dbReference type="InParanoid" id="A0A0D0CGE6"/>
<keyword evidence="7" id="KW-1185">Reference proteome</keyword>
<dbReference type="OrthoDB" id="2648417at2759"/>
<proteinExistence type="inferred from homology"/>
<evidence type="ECO:0000256" key="1">
    <source>
        <dbReference type="ARBA" id="ARBA00005234"/>
    </source>
</evidence>
<evidence type="ECO:0000313" key="6">
    <source>
        <dbReference type="EMBL" id="KIK74383.1"/>
    </source>
</evidence>
<reference evidence="7" key="2">
    <citation type="submission" date="2015-01" db="EMBL/GenBank/DDBJ databases">
        <title>Evolutionary Origins and Diversification of the Mycorrhizal Mutualists.</title>
        <authorList>
            <consortium name="DOE Joint Genome Institute"/>
            <consortium name="Mycorrhizal Genomics Consortium"/>
            <person name="Kohler A."/>
            <person name="Kuo A."/>
            <person name="Nagy L.G."/>
            <person name="Floudas D."/>
            <person name="Copeland A."/>
            <person name="Barry K.W."/>
            <person name="Cichocki N."/>
            <person name="Veneault-Fourrey C."/>
            <person name="LaButti K."/>
            <person name="Lindquist E.A."/>
            <person name="Lipzen A."/>
            <person name="Lundell T."/>
            <person name="Morin E."/>
            <person name="Murat C."/>
            <person name="Riley R."/>
            <person name="Ohm R."/>
            <person name="Sun H."/>
            <person name="Tunlid A."/>
            <person name="Henrissat B."/>
            <person name="Grigoriev I.V."/>
            <person name="Hibbett D.S."/>
            <person name="Martin F."/>
        </authorList>
    </citation>
    <scope>NUCLEOTIDE SEQUENCE [LARGE SCALE GENOMIC DNA]</scope>
    <source>
        <strain evidence="7">Ve08.2h10</strain>
    </source>
</reference>
<accession>A0A0D0CGE6</accession>
<evidence type="ECO:0000313" key="7">
    <source>
        <dbReference type="Proteomes" id="UP000054538"/>
    </source>
</evidence>
<protein>
    <submittedName>
        <fullName evidence="6">Unplaced genomic scaffold scaffold_4091, whole genome shotgun sequence</fullName>
    </submittedName>
</protein>
<dbReference type="AlphaFoldDB" id="A0A0D0CGE6"/>
<dbReference type="SUPFAM" id="SSF54001">
    <property type="entry name" value="Cysteine proteinases"/>
    <property type="match status" value="1"/>
</dbReference>
<dbReference type="EMBL" id="KN828913">
    <property type="protein sequence ID" value="KIK74383.1"/>
    <property type="molecule type" value="Genomic_DNA"/>
</dbReference>
<feature type="region of interest" description="Disordered" evidence="4">
    <location>
        <begin position="289"/>
        <end position="318"/>
    </location>
</feature>